<reference evidence="2" key="1">
    <citation type="submission" date="2005-10" db="EMBL/GenBank/DDBJ databases">
        <authorList>
            <person name="Loftus B.J."/>
            <person name="Nene V.M."/>
            <person name="Hannick L.I."/>
            <person name="Bidwell S."/>
            <person name="Haas B."/>
            <person name="Amedeo P."/>
            <person name="Orvis J."/>
            <person name="Wortman J.R."/>
            <person name="White O.R."/>
            <person name="Salzberg S."/>
            <person name="Shumway M."/>
            <person name="Koo H."/>
            <person name="Zhao Y."/>
            <person name="Holmes M."/>
            <person name="Miller J."/>
            <person name="Schatz M."/>
            <person name="Pop M."/>
            <person name="Pai G."/>
            <person name="Utterback T."/>
            <person name="Rogers Y.-H."/>
            <person name="Kravitz S."/>
            <person name="Fraser C.M."/>
        </authorList>
    </citation>
    <scope>NUCLEOTIDE SEQUENCE</scope>
    <source>
        <strain evidence="2">Liverpool</strain>
    </source>
</reference>
<feature type="region of interest" description="Disordered" evidence="1">
    <location>
        <begin position="105"/>
        <end position="136"/>
    </location>
</feature>
<evidence type="ECO:0000313" key="3">
    <source>
        <dbReference type="Proteomes" id="UP000682892"/>
    </source>
</evidence>
<proteinExistence type="predicted"/>
<dbReference type="VEuPathDB" id="VectorBase:AAEL005377"/>
<dbReference type="PaxDb" id="7159-AAEL011846-PA"/>
<evidence type="ECO:0000256" key="1">
    <source>
        <dbReference type="SAM" id="MobiDB-lite"/>
    </source>
</evidence>
<dbReference type="EMBL" id="CH477807">
    <property type="protein sequence ID" value="EAT36033.1"/>
    <property type="molecule type" value="Genomic_DNA"/>
</dbReference>
<evidence type="ECO:0000313" key="2">
    <source>
        <dbReference type="EMBL" id="EAT36033.1"/>
    </source>
</evidence>
<dbReference type="AlphaFoldDB" id="Q16NV3"/>
<feature type="compositionally biased region" description="Basic residues" evidence="1">
    <location>
        <begin position="111"/>
        <end position="136"/>
    </location>
</feature>
<gene>
    <name evidence="2" type="ORF">AaeL_AAEL011846</name>
</gene>
<organism evidence="2 3">
    <name type="scientific">Aedes aegypti</name>
    <name type="common">Yellowfever mosquito</name>
    <name type="synonym">Culex aegypti</name>
    <dbReference type="NCBI Taxonomy" id="7159"/>
    <lineage>
        <taxon>Eukaryota</taxon>
        <taxon>Metazoa</taxon>
        <taxon>Ecdysozoa</taxon>
        <taxon>Arthropoda</taxon>
        <taxon>Hexapoda</taxon>
        <taxon>Insecta</taxon>
        <taxon>Pterygota</taxon>
        <taxon>Neoptera</taxon>
        <taxon>Endopterygota</taxon>
        <taxon>Diptera</taxon>
        <taxon>Nematocera</taxon>
        <taxon>Culicoidea</taxon>
        <taxon>Culicidae</taxon>
        <taxon>Culicinae</taxon>
        <taxon>Aedini</taxon>
        <taxon>Aedes</taxon>
        <taxon>Stegomyia</taxon>
    </lineage>
</organism>
<sequence length="136" mass="15924">MEANEEMIDDCEASFSGQLRGSNGPTLGAQMDESLDLCVHRHSDASSLVVLRDCTNAMREDQLDEFFVSPPTPKRNPTHRNYVNRTHIVLTAAERLEEMRLLEEKKSNKQNLRRKKRKCVKFVRKKKRRRQKKGRR</sequence>
<reference evidence="2" key="2">
    <citation type="journal article" date="2007" name="Science">
        <title>Genome sequence of Aedes aegypti, a major arbovirus vector.</title>
        <authorList>
            <person name="Nene V."/>
            <person name="Wortman J.R."/>
            <person name="Lawson D."/>
            <person name="Haas B."/>
            <person name="Kodira C."/>
            <person name="Tu Z.J."/>
            <person name="Loftus B."/>
            <person name="Xi Z."/>
            <person name="Megy K."/>
            <person name="Grabherr M."/>
            <person name="Ren Q."/>
            <person name="Zdobnov E.M."/>
            <person name="Lobo N.F."/>
            <person name="Campbell K.S."/>
            <person name="Brown S.E."/>
            <person name="Bonaldo M.F."/>
            <person name="Zhu J."/>
            <person name="Sinkins S.P."/>
            <person name="Hogenkamp D.G."/>
            <person name="Amedeo P."/>
            <person name="Arensburger P."/>
            <person name="Atkinson P.W."/>
            <person name="Bidwell S."/>
            <person name="Biedler J."/>
            <person name="Birney E."/>
            <person name="Bruggner R.V."/>
            <person name="Costas J."/>
            <person name="Coy M.R."/>
            <person name="Crabtree J."/>
            <person name="Crawford M."/>
            <person name="Debruyn B."/>
            <person name="Decaprio D."/>
            <person name="Eiglmeier K."/>
            <person name="Eisenstadt E."/>
            <person name="El-Dorry H."/>
            <person name="Gelbart W.M."/>
            <person name="Gomes S.L."/>
            <person name="Hammond M."/>
            <person name="Hannick L.I."/>
            <person name="Hogan J.R."/>
            <person name="Holmes M.H."/>
            <person name="Jaffe D."/>
            <person name="Johnston J.S."/>
            <person name="Kennedy R.C."/>
            <person name="Koo H."/>
            <person name="Kravitz S."/>
            <person name="Kriventseva E.V."/>
            <person name="Kulp D."/>
            <person name="Labutti K."/>
            <person name="Lee E."/>
            <person name="Li S."/>
            <person name="Lovin D.D."/>
            <person name="Mao C."/>
            <person name="Mauceli E."/>
            <person name="Menck C.F."/>
            <person name="Miller J.R."/>
            <person name="Montgomery P."/>
            <person name="Mori A."/>
            <person name="Nascimento A.L."/>
            <person name="Naveira H.F."/>
            <person name="Nusbaum C."/>
            <person name="O'leary S."/>
            <person name="Orvis J."/>
            <person name="Pertea M."/>
            <person name="Quesneville H."/>
            <person name="Reidenbach K.R."/>
            <person name="Rogers Y.H."/>
            <person name="Roth C.W."/>
            <person name="Schneider J.R."/>
            <person name="Schatz M."/>
            <person name="Shumway M."/>
            <person name="Stanke M."/>
            <person name="Stinson E.O."/>
            <person name="Tubio J.M."/>
            <person name="Vanzee J.P."/>
            <person name="Verjovski-Almeida S."/>
            <person name="Werner D."/>
            <person name="White O."/>
            <person name="Wyder S."/>
            <person name="Zeng Q."/>
            <person name="Zhao Q."/>
            <person name="Zhao Y."/>
            <person name="Hill C.A."/>
            <person name="Raikhel A.S."/>
            <person name="Soares M.B."/>
            <person name="Knudson D.L."/>
            <person name="Lee N.H."/>
            <person name="Galagan J."/>
            <person name="Salzberg S.L."/>
            <person name="Paulsen I.T."/>
            <person name="Dimopoulos G."/>
            <person name="Collins F.H."/>
            <person name="Birren B."/>
            <person name="Fraser-Liggett C.M."/>
            <person name="Severson D.W."/>
        </authorList>
    </citation>
    <scope>NUCLEOTIDE SEQUENCE [LARGE SCALE GENOMIC DNA]</scope>
    <source>
        <strain evidence="2">Liverpool</strain>
    </source>
</reference>
<dbReference type="HOGENOM" id="CLU_1877131_0_0_1"/>
<dbReference type="Proteomes" id="UP000682892">
    <property type="component" value="Unassembled WGS sequence"/>
</dbReference>
<accession>Q16NV3</accession>
<protein>
    <submittedName>
        <fullName evidence="2">AAEL011846-PA</fullName>
    </submittedName>
</protein>
<reference evidence="2" key="3">
    <citation type="submission" date="2012-09" db="EMBL/GenBank/DDBJ databases">
        <authorList>
            <consortium name="VectorBase"/>
        </authorList>
    </citation>
    <scope>NUCLEOTIDE SEQUENCE</scope>
    <source>
        <strain evidence="2">Liverpool</strain>
    </source>
</reference>
<name>Q16NV3_AEDAE</name>